<dbReference type="InterPro" id="IPR001279">
    <property type="entry name" value="Metallo-B-lactamas"/>
</dbReference>
<gene>
    <name evidence="2" type="ORF">GCM10010910_19630</name>
</gene>
<proteinExistence type="predicted"/>
<dbReference type="Pfam" id="PF00753">
    <property type="entry name" value="Lactamase_B"/>
    <property type="match status" value="1"/>
</dbReference>
<sequence length="317" mass="34296">MEIRPGLHRIVAPIPPRFIAMHLFVGPEGALLFDTGVDGSVEGTLLPYLREAGIDPASIRWVVSSHCDFDHTGGNAALKAVAPEAQFLAGAADQLMTENLEVLIAGRYGEFSRADGFDDPASTTAEIRESTRLVGVDRALTGGERIELGGGRVLEILAVPGHSPGHLAVWDPANATLAISDAVLGETVPTAEGSPAFPPTYRDTAAYVDSIARLRGYDAELLLTAHYPVYEANEVTEFLENSLAYTERIDRAIEKHLVGEMSSLELIHDAAADLGPWPREAAEYLIFPMTGNLERLARAGRVAEGWRDGTRTWKWAE</sequence>
<name>A0ABQ2N2G2_9MICO</name>
<evidence type="ECO:0000313" key="3">
    <source>
        <dbReference type="Proteomes" id="UP000638043"/>
    </source>
</evidence>
<feature type="domain" description="Metallo-beta-lactamase" evidence="1">
    <location>
        <begin position="18"/>
        <end position="226"/>
    </location>
</feature>
<dbReference type="PANTHER" id="PTHR42951:SF22">
    <property type="entry name" value="METALLO BETA-LACTAMASE SUPERFAMILY LIPOPROTEIN"/>
    <property type="match status" value="1"/>
</dbReference>
<dbReference type="EMBL" id="BMMQ01000005">
    <property type="protein sequence ID" value="GGO64530.1"/>
    <property type="molecule type" value="Genomic_DNA"/>
</dbReference>
<comment type="caution">
    <text evidence="2">The sequence shown here is derived from an EMBL/GenBank/DDBJ whole genome shotgun (WGS) entry which is preliminary data.</text>
</comment>
<accession>A0ABQ2N2G2</accession>
<dbReference type="Gene3D" id="3.60.15.10">
    <property type="entry name" value="Ribonuclease Z/Hydroxyacylglutathione hydrolase-like"/>
    <property type="match status" value="1"/>
</dbReference>
<dbReference type="SUPFAM" id="SSF56281">
    <property type="entry name" value="Metallo-hydrolase/oxidoreductase"/>
    <property type="match status" value="1"/>
</dbReference>
<evidence type="ECO:0000259" key="1">
    <source>
        <dbReference type="SMART" id="SM00849"/>
    </source>
</evidence>
<dbReference type="PANTHER" id="PTHR42951">
    <property type="entry name" value="METALLO-BETA-LACTAMASE DOMAIN-CONTAINING"/>
    <property type="match status" value="1"/>
</dbReference>
<dbReference type="RefSeq" id="WP_188701391.1">
    <property type="nucleotide sequence ID" value="NZ_BMMQ01000005.1"/>
</dbReference>
<keyword evidence="3" id="KW-1185">Reference proteome</keyword>
<organism evidence="2 3">
    <name type="scientific">Microbacterium nanhaiense</name>
    <dbReference type="NCBI Taxonomy" id="1301026"/>
    <lineage>
        <taxon>Bacteria</taxon>
        <taxon>Bacillati</taxon>
        <taxon>Actinomycetota</taxon>
        <taxon>Actinomycetes</taxon>
        <taxon>Micrococcales</taxon>
        <taxon>Microbacteriaceae</taxon>
        <taxon>Microbacterium</taxon>
    </lineage>
</organism>
<evidence type="ECO:0000313" key="2">
    <source>
        <dbReference type="EMBL" id="GGO64530.1"/>
    </source>
</evidence>
<dbReference type="InterPro" id="IPR050855">
    <property type="entry name" value="NDM-1-like"/>
</dbReference>
<protein>
    <recommendedName>
        <fullName evidence="1">Metallo-beta-lactamase domain-containing protein</fullName>
    </recommendedName>
</protein>
<dbReference type="Proteomes" id="UP000638043">
    <property type="component" value="Unassembled WGS sequence"/>
</dbReference>
<dbReference type="InterPro" id="IPR036866">
    <property type="entry name" value="RibonucZ/Hydroxyglut_hydro"/>
</dbReference>
<dbReference type="SMART" id="SM00849">
    <property type="entry name" value="Lactamase_B"/>
    <property type="match status" value="1"/>
</dbReference>
<reference evidence="3" key="1">
    <citation type="journal article" date="2019" name="Int. J. Syst. Evol. Microbiol.">
        <title>The Global Catalogue of Microorganisms (GCM) 10K type strain sequencing project: providing services to taxonomists for standard genome sequencing and annotation.</title>
        <authorList>
            <consortium name="The Broad Institute Genomics Platform"/>
            <consortium name="The Broad Institute Genome Sequencing Center for Infectious Disease"/>
            <person name="Wu L."/>
            <person name="Ma J."/>
        </authorList>
    </citation>
    <scope>NUCLEOTIDE SEQUENCE [LARGE SCALE GENOMIC DNA]</scope>
    <source>
        <strain evidence="3">CGMCC 4.7181</strain>
    </source>
</reference>